<feature type="region of interest" description="Disordered" evidence="1">
    <location>
        <begin position="114"/>
        <end position="152"/>
    </location>
</feature>
<feature type="signal peptide" evidence="3">
    <location>
        <begin position="1"/>
        <end position="24"/>
    </location>
</feature>
<evidence type="ECO:0000256" key="3">
    <source>
        <dbReference type="SAM" id="SignalP"/>
    </source>
</evidence>
<feature type="chain" id="PRO_5009315890" evidence="3">
    <location>
        <begin position="25"/>
        <end position="329"/>
    </location>
</feature>
<name>A0A1I8BJK7_MELHA</name>
<feature type="transmembrane region" description="Helical" evidence="2">
    <location>
        <begin position="59"/>
        <end position="83"/>
    </location>
</feature>
<keyword evidence="4" id="KW-1185">Reference proteome</keyword>
<keyword evidence="3" id="KW-0732">Signal</keyword>
<reference evidence="5" key="1">
    <citation type="submission" date="2016-11" db="UniProtKB">
        <authorList>
            <consortium name="WormBaseParasite"/>
        </authorList>
    </citation>
    <scope>IDENTIFICATION</scope>
</reference>
<accession>A0A1I8BJK7</accession>
<dbReference type="AlphaFoldDB" id="A0A1I8BJK7"/>
<keyword evidence="2" id="KW-1133">Transmembrane helix</keyword>
<evidence type="ECO:0000313" key="4">
    <source>
        <dbReference type="Proteomes" id="UP000095281"/>
    </source>
</evidence>
<feature type="region of interest" description="Disordered" evidence="1">
    <location>
        <begin position="261"/>
        <end position="329"/>
    </location>
</feature>
<protein>
    <submittedName>
        <fullName evidence="5">Uncharacterized protein</fullName>
    </submittedName>
</protein>
<dbReference type="WBParaSite" id="MhA1_Contig283.frz3.gene5">
    <property type="protein sequence ID" value="MhA1_Contig283.frz3.gene5"/>
    <property type="gene ID" value="MhA1_Contig283.frz3.gene5"/>
</dbReference>
<evidence type="ECO:0000256" key="2">
    <source>
        <dbReference type="SAM" id="Phobius"/>
    </source>
</evidence>
<evidence type="ECO:0000313" key="5">
    <source>
        <dbReference type="WBParaSite" id="MhA1_Contig283.frz3.gene5"/>
    </source>
</evidence>
<organism evidence="4 5">
    <name type="scientific">Meloidogyne hapla</name>
    <name type="common">Root-knot nematode worm</name>
    <dbReference type="NCBI Taxonomy" id="6305"/>
    <lineage>
        <taxon>Eukaryota</taxon>
        <taxon>Metazoa</taxon>
        <taxon>Ecdysozoa</taxon>
        <taxon>Nematoda</taxon>
        <taxon>Chromadorea</taxon>
        <taxon>Rhabditida</taxon>
        <taxon>Tylenchina</taxon>
        <taxon>Tylenchomorpha</taxon>
        <taxon>Tylenchoidea</taxon>
        <taxon>Meloidogynidae</taxon>
        <taxon>Meloidogyninae</taxon>
        <taxon>Meloidogyne</taxon>
    </lineage>
</organism>
<feature type="compositionally biased region" description="Acidic residues" evidence="1">
    <location>
        <begin position="317"/>
        <end position="329"/>
    </location>
</feature>
<evidence type="ECO:0000256" key="1">
    <source>
        <dbReference type="SAM" id="MobiDB-lite"/>
    </source>
</evidence>
<keyword evidence="2" id="KW-0812">Transmembrane</keyword>
<keyword evidence="2" id="KW-0472">Membrane</keyword>
<sequence>MPRLFNHFLIVSLFFSMLLCSTSNVVLKLKLNSETTPADYSYLEESDMLIDKDDLWLHYLLYSASFMIGSFIIWAIVRFCLVVPRYKKIQQMEQHYKLLKTEYKSERKLMSSQQEITVSSSSKSERSMLRTTSDVSRTHWSDIPSSLKSDKPKIKVKSEPIIAEKQLPPTRIQPKVHIPEKGPILISDNSNYEEIGNIIEDIYSSQQPSAPQPVAQGPPVIQNAPDKSIKSARLFSEEMEDAVPFNTVPMSMMSDAGRGLQLQAAQPQSDDKAYSLEEDQTPISTETKEKTTEESVDTEEEKGSAEAGKTSSSTEHENEENEEDQIYKT</sequence>
<proteinExistence type="predicted"/>
<dbReference type="Proteomes" id="UP000095281">
    <property type="component" value="Unplaced"/>
</dbReference>